<dbReference type="EMBL" id="LUEZ02000001">
    <property type="protein sequence ID" value="RDB31070.1"/>
    <property type="molecule type" value="Genomic_DNA"/>
</dbReference>
<keyword evidence="3" id="KW-1185">Reference proteome</keyword>
<evidence type="ECO:0000256" key="1">
    <source>
        <dbReference type="SAM" id="MobiDB-lite"/>
    </source>
</evidence>
<protein>
    <submittedName>
        <fullName evidence="2">Uncharacterized protein</fullName>
    </submittedName>
</protein>
<feature type="region of interest" description="Disordered" evidence="1">
    <location>
        <begin position="1"/>
        <end position="30"/>
    </location>
</feature>
<organism evidence="2 3">
    <name type="scientific">Hypsizygus marmoreus</name>
    <name type="common">White beech mushroom</name>
    <name type="synonym">Agaricus marmoreus</name>
    <dbReference type="NCBI Taxonomy" id="39966"/>
    <lineage>
        <taxon>Eukaryota</taxon>
        <taxon>Fungi</taxon>
        <taxon>Dikarya</taxon>
        <taxon>Basidiomycota</taxon>
        <taxon>Agaricomycotina</taxon>
        <taxon>Agaricomycetes</taxon>
        <taxon>Agaricomycetidae</taxon>
        <taxon>Agaricales</taxon>
        <taxon>Tricholomatineae</taxon>
        <taxon>Lyophyllaceae</taxon>
        <taxon>Hypsizygus</taxon>
    </lineage>
</organism>
<dbReference type="AlphaFoldDB" id="A0A369KC91"/>
<evidence type="ECO:0000313" key="2">
    <source>
        <dbReference type="EMBL" id="RDB31070.1"/>
    </source>
</evidence>
<gene>
    <name evidence="2" type="ORF">Hypma_000033</name>
</gene>
<feature type="region of interest" description="Disordered" evidence="1">
    <location>
        <begin position="124"/>
        <end position="177"/>
    </location>
</feature>
<comment type="caution">
    <text evidence="2">The sequence shown here is derived from an EMBL/GenBank/DDBJ whole genome shotgun (WGS) entry which is preliminary data.</text>
</comment>
<feature type="compositionally biased region" description="Low complexity" evidence="1">
    <location>
        <begin position="137"/>
        <end position="150"/>
    </location>
</feature>
<dbReference type="InParanoid" id="A0A369KC91"/>
<name>A0A369KC91_HYPMA</name>
<proteinExistence type="predicted"/>
<accession>A0A369KC91</accession>
<reference evidence="2" key="1">
    <citation type="submission" date="2018-04" db="EMBL/GenBank/DDBJ databases">
        <title>Whole genome sequencing of Hypsizygus marmoreus.</title>
        <authorList>
            <person name="Choi I.-G."/>
            <person name="Min B."/>
            <person name="Kim J.-G."/>
            <person name="Kim S."/>
            <person name="Oh Y.-L."/>
            <person name="Kong W.-S."/>
            <person name="Park H."/>
            <person name="Jeong J."/>
            <person name="Song E.-S."/>
        </authorList>
    </citation>
    <scope>NUCLEOTIDE SEQUENCE [LARGE SCALE GENOMIC DNA]</scope>
    <source>
        <strain evidence="2">51987-8</strain>
    </source>
</reference>
<sequence>MPTKHPLRPLPPRMGTCSVPQGGGGTSMVASSEADCQEGGGETLLEEMYELDVGMPPVLILDGSSVKMEKEGNETRDNVQVWLGGRGRMETQNSDTLLSSDTLVSSPSASRKCAYIHRSSSLLASRSTSPLPPSSPPVLSSSPPVLSSPADVQPSSQPSTPAKVVHQRRRQRRGGCDYADSLHPTTGVYVRLTAIHLPMPGRTPHLSRHIHALVYRWATLRAGRVVHRALCAVLLPGMRVCWMMGCVPHRSWMRCVPRR</sequence>
<dbReference type="Proteomes" id="UP000076154">
    <property type="component" value="Unassembled WGS sequence"/>
</dbReference>
<evidence type="ECO:0000313" key="3">
    <source>
        <dbReference type="Proteomes" id="UP000076154"/>
    </source>
</evidence>